<dbReference type="PANTHER" id="PTHR48225">
    <property type="entry name" value="HORMA DOMAIN-CONTAINING PROTEIN 1"/>
    <property type="match status" value="1"/>
</dbReference>
<feature type="domain" description="HORMA" evidence="6">
    <location>
        <begin position="19"/>
        <end position="119"/>
    </location>
</feature>
<dbReference type="Proteomes" id="UP001141552">
    <property type="component" value="Unassembled WGS sequence"/>
</dbReference>
<reference evidence="7" key="1">
    <citation type="submission" date="2022-02" db="EMBL/GenBank/DDBJ databases">
        <authorList>
            <person name="Henning P.M."/>
            <person name="McCubbin A.G."/>
            <person name="Shore J.S."/>
        </authorList>
    </citation>
    <scope>NUCLEOTIDE SEQUENCE</scope>
    <source>
        <strain evidence="7">F60SS</strain>
        <tissue evidence="7">Leaves</tissue>
    </source>
</reference>
<evidence type="ECO:0000256" key="2">
    <source>
        <dbReference type="ARBA" id="ARBA00004286"/>
    </source>
</evidence>
<evidence type="ECO:0000256" key="4">
    <source>
        <dbReference type="ARBA" id="ARBA00023242"/>
    </source>
</evidence>
<dbReference type="InterPro" id="IPR036570">
    <property type="entry name" value="HORMA_dom_sf"/>
</dbReference>
<dbReference type="OrthoDB" id="1928087at2759"/>
<dbReference type="GO" id="GO:0005694">
    <property type="term" value="C:chromosome"/>
    <property type="evidence" value="ECO:0007669"/>
    <property type="project" value="UniProtKB-SubCell"/>
</dbReference>
<evidence type="ECO:0000313" key="7">
    <source>
        <dbReference type="EMBL" id="KAJ4844654.1"/>
    </source>
</evidence>
<evidence type="ECO:0000259" key="6">
    <source>
        <dbReference type="Pfam" id="PF02301"/>
    </source>
</evidence>
<evidence type="ECO:0000256" key="5">
    <source>
        <dbReference type="ARBA" id="ARBA00023254"/>
    </source>
</evidence>
<keyword evidence="3" id="KW-0158">Chromosome</keyword>
<dbReference type="SUPFAM" id="SSF56019">
    <property type="entry name" value="The spindle assembly checkpoint protein mad2"/>
    <property type="match status" value="2"/>
</dbReference>
<protein>
    <recommendedName>
        <fullName evidence="6">HORMA domain-containing protein</fullName>
    </recommendedName>
</protein>
<dbReference type="AlphaFoldDB" id="A0A9Q0G6U5"/>
<dbReference type="EMBL" id="JAKUCV010001906">
    <property type="protein sequence ID" value="KAJ4844654.1"/>
    <property type="molecule type" value="Genomic_DNA"/>
</dbReference>
<gene>
    <name evidence="7" type="ORF">Tsubulata_049931</name>
</gene>
<evidence type="ECO:0000256" key="3">
    <source>
        <dbReference type="ARBA" id="ARBA00022454"/>
    </source>
</evidence>
<feature type="non-terminal residue" evidence="7">
    <location>
        <position position="1"/>
    </location>
</feature>
<evidence type="ECO:0000256" key="1">
    <source>
        <dbReference type="ARBA" id="ARBA00004123"/>
    </source>
</evidence>
<accession>A0A9Q0G6U5</accession>
<comment type="subcellular location">
    <subcellularLocation>
        <location evidence="2">Chromosome</location>
    </subcellularLocation>
    <subcellularLocation>
        <location evidence="1">Nucleus</location>
    </subcellularLocation>
</comment>
<comment type="caution">
    <text evidence="7">The sequence shown here is derived from an EMBL/GenBank/DDBJ whole genome shotgun (WGS) entry which is preliminary data.</text>
</comment>
<reference evidence="7" key="2">
    <citation type="journal article" date="2023" name="Plants (Basel)">
        <title>Annotation of the Turnera subulata (Passifloraceae) Draft Genome Reveals the S-Locus Evolved after the Divergence of Turneroideae from Passifloroideae in a Stepwise Manner.</title>
        <authorList>
            <person name="Henning P.M."/>
            <person name="Roalson E.H."/>
            <person name="Mir W."/>
            <person name="McCubbin A.G."/>
            <person name="Shore J.S."/>
        </authorList>
    </citation>
    <scope>NUCLEOTIDE SEQUENCE</scope>
    <source>
        <strain evidence="7">F60SS</strain>
    </source>
</reference>
<dbReference type="GO" id="GO:0005634">
    <property type="term" value="C:nucleus"/>
    <property type="evidence" value="ECO:0007669"/>
    <property type="project" value="UniProtKB-SubCell"/>
</dbReference>
<keyword evidence="8" id="KW-1185">Reference proteome</keyword>
<dbReference type="GO" id="GO:0051321">
    <property type="term" value="P:meiotic cell cycle"/>
    <property type="evidence" value="ECO:0007669"/>
    <property type="project" value="UniProtKB-KW"/>
</dbReference>
<dbReference type="Pfam" id="PF02301">
    <property type="entry name" value="HORMA"/>
    <property type="match status" value="1"/>
</dbReference>
<name>A0A9Q0G6U5_9ROSI</name>
<dbReference type="Gene3D" id="3.30.900.10">
    <property type="entry name" value="HORMA domain"/>
    <property type="match status" value="2"/>
</dbReference>
<evidence type="ECO:0000313" key="8">
    <source>
        <dbReference type="Proteomes" id="UP001141552"/>
    </source>
</evidence>
<dbReference type="PANTHER" id="PTHR48225:SF7">
    <property type="entry name" value="MEIOSIS-SPECIFIC PROTEIN HOP1"/>
    <property type="match status" value="1"/>
</dbReference>
<proteinExistence type="predicted"/>
<dbReference type="InterPro" id="IPR003511">
    <property type="entry name" value="HORMA_dom"/>
</dbReference>
<organism evidence="7 8">
    <name type="scientific">Turnera subulata</name>
    <dbReference type="NCBI Taxonomy" id="218843"/>
    <lineage>
        <taxon>Eukaryota</taxon>
        <taxon>Viridiplantae</taxon>
        <taxon>Streptophyta</taxon>
        <taxon>Embryophyta</taxon>
        <taxon>Tracheophyta</taxon>
        <taxon>Spermatophyta</taxon>
        <taxon>Magnoliopsida</taxon>
        <taxon>eudicotyledons</taxon>
        <taxon>Gunneridae</taxon>
        <taxon>Pentapetalae</taxon>
        <taxon>rosids</taxon>
        <taxon>fabids</taxon>
        <taxon>Malpighiales</taxon>
        <taxon>Passifloraceae</taxon>
        <taxon>Turnera</taxon>
    </lineage>
</organism>
<keyword evidence="4" id="KW-0539">Nucleus</keyword>
<dbReference type="InterPro" id="IPR051294">
    <property type="entry name" value="HORMA_MeioticProgression"/>
</dbReference>
<sequence length="304" mass="35423">MEAENAEEDKLLIVSITWSLLRAATFKICYMRGMFPMDYFVNEFDPALEMVIPKLKLIGKDDKCSRLIDRIEDVYQGLEERKQDKFVFSVCDAPMIEDYTFYFSYSNSECEELTPDQMRNSARQMLEGLDGEMEAQVGMCEKEPSLLLELGEFNSKHLVLRLEMRVRSQEVVPLEMEVWELTPEDEESKEFIVDMEELNQALQEKDLVKSVFPVRNSIDPTMMEEYTFSFRYPNSDSDGQEEMTLDQMRSSAHQLLVSLGRVIGTLDRRMPQEVLEVGHFRSNHCVFELQVRMVRSREVPVPVG</sequence>
<keyword evidence="5" id="KW-0469">Meiosis</keyword>